<dbReference type="InterPro" id="IPR015813">
    <property type="entry name" value="Pyrv/PenolPyrv_kinase-like_dom"/>
</dbReference>
<comment type="cofactor">
    <cofactor evidence="4">
        <name>Mg(2+)</name>
        <dbReference type="ChEBI" id="CHEBI:18420"/>
    </cofactor>
</comment>
<accession>A0A1F2P6S7</accession>
<dbReference type="GO" id="GO:0008964">
    <property type="term" value="F:phosphoenolpyruvate carboxylase activity"/>
    <property type="evidence" value="ECO:0007669"/>
    <property type="project" value="UniProtKB-UniRule"/>
</dbReference>
<evidence type="ECO:0000313" key="6">
    <source>
        <dbReference type="EMBL" id="HEC57824.1"/>
    </source>
</evidence>
<dbReference type="InterPro" id="IPR007566">
    <property type="entry name" value="PEP_COase_arc-type"/>
</dbReference>
<dbReference type="PIRSF" id="PIRSF006677">
    <property type="entry name" value="UCP006677"/>
    <property type="match status" value="1"/>
</dbReference>
<dbReference type="EMBL" id="LYOR01000001">
    <property type="protein sequence ID" value="OFV67010.1"/>
    <property type="molecule type" value="Genomic_DNA"/>
</dbReference>
<evidence type="ECO:0000256" key="2">
    <source>
        <dbReference type="ARBA" id="ARBA00023239"/>
    </source>
</evidence>
<dbReference type="GO" id="GO:0006099">
    <property type="term" value="P:tricarboxylic acid cycle"/>
    <property type="evidence" value="ECO:0007669"/>
    <property type="project" value="InterPro"/>
</dbReference>
<dbReference type="PATRIC" id="fig|1839936.3.peg.306"/>
<evidence type="ECO:0000256" key="3">
    <source>
        <dbReference type="ARBA" id="ARBA00023300"/>
    </source>
</evidence>
<gene>
    <name evidence="4" type="primary">ppcA</name>
    <name evidence="6" type="ORF">ENI32_08160</name>
    <name evidence="7" type="ORF">SBU_000303</name>
</gene>
<dbReference type="Proteomes" id="UP000185779">
    <property type="component" value="Unassembled WGS sequence"/>
</dbReference>
<dbReference type="EMBL" id="DRIE01000132">
    <property type="protein sequence ID" value="HEC57824.1"/>
    <property type="molecule type" value="Genomic_DNA"/>
</dbReference>
<name>A0A1F2P6S7_9EURY</name>
<dbReference type="GO" id="GO:0006107">
    <property type="term" value="P:oxaloacetate metabolic process"/>
    <property type="evidence" value="ECO:0007669"/>
    <property type="project" value="UniProtKB-UniRule"/>
</dbReference>
<dbReference type="EC" id="4.1.1.31" evidence="4 5"/>
<dbReference type="Proteomes" id="UP000885936">
    <property type="component" value="Unassembled WGS sequence"/>
</dbReference>
<comment type="subunit">
    <text evidence="4">Homotetramer.</text>
</comment>
<organism evidence="7 8">
    <name type="scientific">Candidatus Syntropharchaeum butanivorans</name>
    <dbReference type="NCBI Taxonomy" id="1839936"/>
    <lineage>
        <taxon>Archaea</taxon>
        <taxon>Methanobacteriati</taxon>
        <taxon>Methanobacteriota</taxon>
        <taxon>Stenosarchaea group</taxon>
        <taxon>Methanomicrobia</taxon>
        <taxon>Methanosarcinales</taxon>
        <taxon>ANME-2 cluster</taxon>
        <taxon>Candidatus Syntropharchaeum</taxon>
    </lineage>
</organism>
<keyword evidence="7" id="KW-0670">Pyruvate</keyword>
<sequence length="485" mass="55896">MRKIPRCMSTQHPDNVNLPFFAENAVLGGENEIQEAYYAFSHLGCDEQMWDCEGKEVDNFVVKKLLTRHEPFFREKILGRDVFITLRVPNPTVEKAEAKILLETLESIPRSFDAAKLFYGEEIPPVFEVILPMTTSTRCIDRIYRYYRDFVVGKQNKPFKEGDITISEWIGEFKPEKINVIPLFEDISHMLEAHTMVKEYLEGKDLEYQRVFLARSDPAMNYGLVSALLLNKIALQRLQSLTDETGAEIYPIVGAGSSPFRGNLRPERVDRVAQEYPSVHTFTIQSAFKYDNPPEKVRKAVEKLKERKKASPKEIDEERSLELIEKYSREYQRQIIELAPLINQIARYVPSRRKRRLHIGLFGYPRDMMGIRLPRAITFTAALYSIGLPPEILGLNALDEDDIQYLREVYVNFDDDLRDALRYFNPDAPLPKGLEAAVSDLPVDYQVNEEYRRLTGYILSSLKAGKTGDLGECILRAAHLRKFLG</sequence>
<proteinExistence type="inferred from homology"/>
<protein>
    <recommendedName>
        <fullName evidence="4 5">Phosphoenolpyruvate carboxylase</fullName>
        <shortName evidence="4">PEPC</shortName>
        <shortName evidence="4">PEPCase</shortName>
        <ecNumber evidence="4 5">4.1.1.31</ecNumber>
    </recommendedName>
</protein>
<keyword evidence="2 4" id="KW-0456">Lyase</keyword>
<keyword evidence="1 4" id="KW-0460">Magnesium</keyword>
<comment type="caution">
    <text evidence="7">The sequence shown here is derived from an EMBL/GenBank/DDBJ whole genome shotgun (WGS) entry which is preliminary data.</text>
</comment>
<evidence type="ECO:0000256" key="1">
    <source>
        <dbReference type="ARBA" id="ARBA00022842"/>
    </source>
</evidence>
<dbReference type="STRING" id="1839936.SBU_000303"/>
<keyword evidence="8" id="KW-1185">Reference proteome</keyword>
<dbReference type="NCBIfam" id="TIGR02751">
    <property type="entry name" value="PEPCase_arch"/>
    <property type="match status" value="1"/>
</dbReference>
<comment type="similarity">
    <text evidence="4">Belongs to the PEPCase type 2 family.</text>
</comment>
<evidence type="ECO:0000256" key="5">
    <source>
        <dbReference type="NCBIfam" id="TIGR02751"/>
    </source>
</evidence>
<dbReference type="SUPFAM" id="SSF51621">
    <property type="entry name" value="Phosphoenolpyruvate/pyruvate domain"/>
    <property type="match status" value="1"/>
</dbReference>
<evidence type="ECO:0000256" key="4">
    <source>
        <dbReference type="HAMAP-Rule" id="MF_01904"/>
    </source>
</evidence>
<comment type="function">
    <text evidence="4">Catalyzes the irreversible beta-carboxylation of phosphoenolpyruvate (PEP) to form oxaloacetate (OAA), a four-carbon dicarboxylic acid source for the tricarboxylic acid cycle.</text>
</comment>
<keyword evidence="3 4" id="KW-0120">Carbon dioxide fixation</keyword>
<comment type="catalytic activity">
    <reaction evidence="4">
        <text>oxaloacetate + phosphate = phosphoenolpyruvate + hydrogencarbonate</text>
        <dbReference type="Rhea" id="RHEA:28370"/>
        <dbReference type="ChEBI" id="CHEBI:16452"/>
        <dbReference type="ChEBI" id="CHEBI:17544"/>
        <dbReference type="ChEBI" id="CHEBI:43474"/>
        <dbReference type="ChEBI" id="CHEBI:58702"/>
        <dbReference type="EC" id="4.1.1.31"/>
    </reaction>
</comment>
<evidence type="ECO:0000313" key="7">
    <source>
        <dbReference type="EMBL" id="OFV67010.1"/>
    </source>
</evidence>
<evidence type="ECO:0000313" key="8">
    <source>
        <dbReference type="Proteomes" id="UP000185779"/>
    </source>
</evidence>
<dbReference type="Pfam" id="PF14010">
    <property type="entry name" value="PEPcase_2"/>
    <property type="match status" value="1"/>
</dbReference>
<dbReference type="GO" id="GO:0015977">
    <property type="term" value="P:carbon fixation"/>
    <property type="evidence" value="ECO:0007669"/>
    <property type="project" value="UniProtKB-UniRule"/>
</dbReference>
<dbReference type="HAMAP" id="MF_01904">
    <property type="entry name" value="PEPcase_type2"/>
    <property type="match status" value="1"/>
</dbReference>
<reference evidence="7 8" key="1">
    <citation type="submission" date="2016-05" db="EMBL/GenBank/DDBJ databases">
        <title>Microbial consortia oxidize butane by reversing methanogenesis.</title>
        <authorList>
            <person name="Laso-Perez R."/>
            <person name="Richter M."/>
            <person name="Wegener G."/>
            <person name="Musat F."/>
        </authorList>
    </citation>
    <scope>NUCLEOTIDE SEQUENCE [LARGE SCALE GENOMIC DNA]</scope>
    <source>
        <strain evidence="7">BOX1</strain>
    </source>
</reference>
<dbReference type="AlphaFoldDB" id="A0A1F2P6S7"/>
<reference evidence="6" key="2">
    <citation type="journal article" date="2020" name="mSystems">
        <title>Genome- and Community-Level Interaction Insights into Carbon Utilization and Element Cycling Functions of Hydrothermarchaeota in Hydrothermal Sediment.</title>
        <authorList>
            <person name="Zhou Z."/>
            <person name="Liu Y."/>
            <person name="Xu W."/>
            <person name="Pan J."/>
            <person name="Luo Z.H."/>
            <person name="Li M."/>
        </authorList>
    </citation>
    <scope>NUCLEOTIDE SEQUENCE [LARGE SCALE GENOMIC DNA]</scope>
    <source>
        <strain evidence="6">HyVt-386</strain>
    </source>
</reference>
<dbReference type="GO" id="GO:0000287">
    <property type="term" value="F:magnesium ion binding"/>
    <property type="evidence" value="ECO:0007669"/>
    <property type="project" value="UniProtKB-UniRule"/>
</dbReference>